<dbReference type="InterPro" id="IPR013249">
    <property type="entry name" value="RNA_pol_sigma70_r4_t2"/>
</dbReference>
<dbReference type="RefSeq" id="WP_239169007.1">
    <property type="nucleotide sequence ID" value="NZ_BAAABO010000007.1"/>
</dbReference>
<comment type="similarity">
    <text evidence="1">Belongs to the sigma-70 factor family. ECF subfamily.</text>
</comment>
<dbReference type="Pfam" id="PF20239">
    <property type="entry name" value="DUF6596"/>
    <property type="match status" value="1"/>
</dbReference>
<dbReference type="SUPFAM" id="SSF88946">
    <property type="entry name" value="Sigma2 domain of RNA polymerase sigma factors"/>
    <property type="match status" value="1"/>
</dbReference>
<dbReference type="InterPro" id="IPR013324">
    <property type="entry name" value="RNA_pol_sigma_r3/r4-like"/>
</dbReference>
<feature type="domain" description="DUF6596" evidence="7">
    <location>
        <begin position="195"/>
        <end position="295"/>
    </location>
</feature>
<evidence type="ECO:0000256" key="4">
    <source>
        <dbReference type="ARBA" id="ARBA00023163"/>
    </source>
</evidence>
<feature type="domain" description="RNA polymerase sigma-70 region 2" evidence="5">
    <location>
        <begin position="28"/>
        <end position="89"/>
    </location>
</feature>
<evidence type="ECO:0000313" key="8">
    <source>
        <dbReference type="EMBL" id="GID76149.1"/>
    </source>
</evidence>
<dbReference type="PANTHER" id="PTHR47756">
    <property type="entry name" value="BLL6612 PROTEIN-RELATED"/>
    <property type="match status" value="1"/>
</dbReference>
<dbReference type="Pfam" id="PF04542">
    <property type="entry name" value="Sigma70_r2"/>
    <property type="match status" value="1"/>
</dbReference>
<keyword evidence="9" id="KW-1185">Reference proteome</keyword>
<dbReference type="SUPFAM" id="SSF88659">
    <property type="entry name" value="Sigma3 and sigma4 domains of RNA polymerase sigma factors"/>
    <property type="match status" value="1"/>
</dbReference>
<dbReference type="Gene3D" id="1.10.10.10">
    <property type="entry name" value="Winged helix-like DNA-binding domain superfamily/Winged helix DNA-binding domain"/>
    <property type="match status" value="1"/>
</dbReference>
<comment type="caution">
    <text evidence="8">The sequence shown here is derived from an EMBL/GenBank/DDBJ whole genome shotgun (WGS) entry which is preliminary data.</text>
</comment>
<organism evidence="8 9">
    <name type="scientific">Paractinoplanes deccanensis</name>
    <dbReference type="NCBI Taxonomy" id="113561"/>
    <lineage>
        <taxon>Bacteria</taxon>
        <taxon>Bacillati</taxon>
        <taxon>Actinomycetota</taxon>
        <taxon>Actinomycetes</taxon>
        <taxon>Micromonosporales</taxon>
        <taxon>Micromonosporaceae</taxon>
        <taxon>Paractinoplanes</taxon>
    </lineage>
</organism>
<evidence type="ECO:0000256" key="2">
    <source>
        <dbReference type="ARBA" id="ARBA00023015"/>
    </source>
</evidence>
<dbReference type="Proteomes" id="UP000609879">
    <property type="component" value="Unassembled WGS sequence"/>
</dbReference>
<keyword evidence="4" id="KW-0804">Transcription</keyword>
<dbReference type="InterPro" id="IPR013325">
    <property type="entry name" value="RNA_pol_sigma_r2"/>
</dbReference>
<evidence type="ECO:0000259" key="5">
    <source>
        <dbReference type="Pfam" id="PF04542"/>
    </source>
</evidence>
<evidence type="ECO:0000256" key="1">
    <source>
        <dbReference type="ARBA" id="ARBA00010641"/>
    </source>
</evidence>
<sequence>MARADRPALTPPEEAARRAVEAVWRIESPRIVGALSRYTGDLGLAEDVAQEAVAEALVSWARDGEPANPAGWLLATARRRAIDSFRRRAARDERYEAIGRELDESDGQDDLLWDPDRVDDDILALMFVACHPVLAPEARVALTLRTVGGLTSEEIARAFLVPVPTIQARITRAKKTIAAARVPFELPPAEERRGRLGGVLSVLYVIFTEGSTATSGDSWLREDLAYEAIRLARMLAALLPGEPEVWGLLALCELTAARFPARTGPDGEPILLENQDRRRWDRSAIRRGQAAIDQATAVGKGLGPYGLQASIAACHAVAPSVAETDWDRIVLLYEALGRVAPSPIVALNRAVAVAMATGPREALAIVDDLVARDRLPGSYLLPSVRGELLSRLGRAGEARAELELAARLCTNTRERSVLLAKARAL</sequence>
<dbReference type="InterPro" id="IPR014284">
    <property type="entry name" value="RNA_pol_sigma-70_dom"/>
</dbReference>
<dbReference type="InterPro" id="IPR007627">
    <property type="entry name" value="RNA_pol_sigma70_r2"/>
</dbReference>
<name>A0ABQ3Y828_9ACTN</name>
<evidence type="ECO:0000313" key="9">
    <source>
        <dbReference type="Proteomes" id="UP000609879"/>
    </source>
</evidence>
<keyword evidence="2" id="KW-0805">Transcription regulation</keyword>
<feature type="domain" description="RNA polymerase sigma factor 70 region 4 type 2" evidence="6">
    <location>
        <begin position="127"/>
        <end position="176"/>
    </location>
</feature>
<dbReference type="NCBIfam" id="TIGR02937">
    <property type="entry name" value="sigma70-ECF"/>
    <property type="match status" value="1"/>
</dbReference>
<gene>
    <name evidence="8" type="ORF">Ade02nite_47900</name>
</gene>
<evidence type="ECO:0000256" key="3">
    <source>
        <dbReference type="ARBA" id="ARBA00023082"/>
    </source>
</evidence>
<protein>
    <submittedName>
        <fullName evidence="8">RNA polymerase sigma factor</fullName>
    </submittedName>
</protein>
<dbReference type="EMBL" id="BOMI01000092">
    <property type="protein sequence ID" value="GID76149.1"/>
    <property type="molecule type" value="Genomic_DNA"/>
</dbReference>
<proteinExistence type="inferred from homology"/>
<dbReference type="Gene3D" id="1.10.1740.10">
    <property type="match status" value="1"/>
</dbReference>
<dbReference type="Pfam" id="PF08281">
    <property type="entry name" value="Sigma70_r4_2"/>
    <property type="match status" value="1"/>
</dbReference>
<dbReference type="PANTHER" id="PTHR47756:SF2">
    <property type="entry name" value="BLL6612 PROTEIN"/>
    <property type="match status" value="1"/>
</dbReference>
<evidence type="ECO:0000259" key="7">
    <source>
        <dbReference type="Pfam" id="PF20239"/>
    </source>
</evidence>
<reference evidence="8 9" key="1">
    <citation type="submission" date="2021-01" db="EMBL/GenBank/DDBJ databases">
        <title>Whole genome shotgun sequence of Actinoplanes deccanensis NBRC 13994.</title>
        <authorList>
            <person name="Komaki H."/>
            <person name="Tamura T."/>
        </authorList>
    </citation>
    <scope>NUCLEOTIDE SEQUENCE [LARGE SCALE GENOMIC DNA]</scope>
    <source>
        <strain evidence="8 9">NBRC 13994</strain>
    </source>
</reference>
<accession>A0ABQ3Y828</accession>
<dbReference type="InterPro" id="IPR046531">
    <property type="entry name" value="DUF6596"/>
</dbReference>
<dbReference type="InterPro" id="IPR036388">
    <property type="entry name" value="WH-like_DNA-bd_sf"/>
</dbReference>
<keyword evidence="3" id="KW-0731">Sigma factor</keyword>
<evidence type="ECO:0000259" key="6">
    <source>
        <dbReference type="Pfam" id="PF08281"/>
    </source>
</evidence>